<evidence type="ECO:0000313" key="3">
    <source>
        <dbReference type="Proteomes" id="UP001065593"/>
    </source>
</evidence>
<dbReference type="RefSeq" id="WP_264989987.1">
    <property type="nucleotide sequence ID" value="NZ_BRZA01000005.1"/>
</dbReference>
<keyword evidence="1" id="KW-1133">Transmembrane helix</keyword>
<feature type="transmembrane region" description="Helical" evidence="1">
    <location>
        <begin position="7"/>
        <end position="28"/>
    </location>
</feature>
<evidence type="ECO:0000256" key="1">
    <source>
        <dbReference type="SAM" id="Phobius"/>
    </source>
</evidence>
<proteinExistence type="predicted"/>
<comment type="caution">
    <text evidence="2">The sequence shown here is derived from an EMBL/GenBank/DDBJ whole genome shotgun (WGS) entry which is preliminary data.</text>
</comment>
<dbReference type="InterPro" id="IPR046720">
    <property type="entry name" value="DUF6612"/>
</dbReference>
<name>A0ABQ5NP07_9BACI</name>
<dbReference type="EMBL" id="BRZA01000005">
    <property type="protein sequence ID" value="GLC90069.1"/>
    <property type="molecule type" value="Genomic_DNA"/>
</dbReference>
<gene>
    <name evidence="2" type="ORF">LYSBPC_31960</name>
</gene>
<organism evidence="2 3">
    <name type="scientific">Lysinibacillus piscis</name>
    <dbReference type="NCBI Taxonomy" id="2518931"/>
    <lineage>
        <taxon>Bacteria</taxon>
        <taxon>Bacillati</taxon>
        <taxon>Bacillota</taxon>
        <taxon>Bacilli</taxon>
        <taxon>Bacillales</taxon>
        <taxon>Bacillaceae</taxon>
        <taxon>Lysinibacillus</taxon>
    </lineage>
</organism>
<protein>
    <submittedName>
        <fullName evidence="2">Uncharacterized protein</fullName>
    </submittedName>
</protein>
<keyword evidence="3" id="KW-1185">Reference proteome</keyword>
<evidence type="ECO:0000313" key="2">
    <source>
        <dbReference type="EMBL" id="GLC90069.1"/>
    </source>
</evidence>
<dbReference type="Proteomes" id="UP001065593">
    <property type="component" value="Unassembled WGS sequence"/>
</dbReference>
<accession>A0ABQ5NP07</accession>
<keyword evidence="1" id="KW-0472">Membrane</keyword>
<keyword evidence="1" id="KW-0812">Transmembrane</keyword>
<reference evidence="2" key="1">
    <citation type="submission" date="2022-08" db="EMBL/GenBank/DDBJ databases">
        <title>Draft genome sequence of Lysinibacillus sp. strain KH24.</title>
        <authorList>
            <person name="Kanbe H."/>
            <person name="Itoh H."/>
        </authorList>
    </citation>
    <scope>NUCLEOTIDE SEQUENCE</scope>
    <source>
        <strain evidence="2">KH24</strain>
    </source>
</reference>
<sequence>MGCIWKAMKICFWFMLIISAIAMIFIYFEEKGNETFSHVEELDAKELVAEAFSNLRASESYHMYSESNSKGDISKFIASESVQTKEIFNVDYHTLNDSYKITGNLVKDNETTTIEEIKVDSDIYQSIDGGEFNYVSLDGFTILAGEKTGVLANLEFANEPKIDDLIAQGDISVGAYESKKADEKDYYLIEGNMPESYVLNMVNQTFFGDVHKEASSFKMENLIVFEDELQMTIDKENKNLLSTYIHLRFSFEVEGHTMKMDVETIKRYSNFDEVEMITLPNLE</sequence>
<dbReference type="Pfam" id="PF20316">
    <property type="entry name" value="DUF6612"/>
    <property type="match status" value="1"/>
</dbReference>
<dbReference type="Gene3D" id="2.50.20.20">
    <property type="match status" value="1"/>
</dbReference>